<dbReference type="EMBL" id="AWSU01000019">
    <property type="protein sequence ID" value="ERI80558.1"/>
    <property type="molecule type" value="Genomic_DNA"/>
</dbReference>
<dbReference type="Proteomes" id="UP000016491">
    <property type="component" value="Unassembled WGS sequence"/>
</dbReference>
<sequence length="42" mass="5066">MFHREHGISDGNLSRISARYCNYYNDSPVYFVLYYNEVIKDD</sequence>
<name>A0ABC9U3K4_CLOSY</name>
<dbReference type="AlphaFoldDB" id="A0ABC9U3K4"/>
<evidence type="ECO:0000313" key="2">
    <source>
        <dbReference type="Proteomes" id="UP000016491"/>
    </source>
</evidence>
<reference evidence="1 2" key="1">
    <citation type="submission" date="2013-07" db="EMBL/GenBank/DDBJ databases">
        <authorList>
            <person name="Weinstock G."/>
            <person name="Sodergren E."/>
            <person name="Wylie T."/>
            <person name="Fulton L."/>
            <person name="Fulton R."/>
            <person name="Fronick C."/>
            <person name="O'Laughlin M."/>
            <person name="Godfrey J."/>
            <person name="Miner T."/>
            <person name="Herter B."/>
            <person name="Appelbaum E."/>
            <person name="Cordes M."/>
            <person name="Lek S."/>
            <person name="Wollam A."/>
            <person name="Pepin K.H."/>
            <person name="Palsikar V.B."/>
            <person name="Mitreva M."/>
            <person name="Wilson R.K."/>
        </authorList>
    </citation>
    <scope>NUCLEOTIDE SEQUENCE [LARGE SCALE GENOMIC DNA]</scope>
    <source>
        <strain evidence="1 2">ATCC 14940</strain>
    </source>
</reference>
<accession>A0ABC9U3K4</accession>
<evidence type="ECO:0000313" key="1">
    <source>
        <dbReference type="EMBL" id="ERI80558.1"/>
    </source>
</evidence>
<evidence type="ECO:0008006" key="3">
    <source>
        <dbReference type="Google" id="ProtNLM"/>
    </source>
</evidence>
<protein>
    <recommendedName>
        <fullName evidence="3">HTH araC/xylS-type domain-containing protein</fullName>
    </recommendedName>
</protein>
<gene>
    <name evidence="1" type="ORF">CLOSYM_00220</name>
</gene>
<proteinExistence type="predicted"/>
<organism evidence="1 2">
    <name type="scientific">[Clostridium] symbiosum ATCC 14940</name>
    <dbReference type="NCBI Taxonomy" id="411472"/>
    <lineage>
        <taxon>Bacteria</taxon>
        <taxon>Bacillati</taxon>
        <taxon>Bacillota</taxon>
        <taxon>Clostridia</taxon>
        <taxon>Lachnospirales</taxon>
        <taxon>Lachnospiraceae</taxon>
        <taxon>Otoolea</taxon>
    </lineage>
</organism>
<comment type="caution">
    <text evidence="1">The sequence shown here is derived from an EMBL/GenBank/DDBJ whole genome shotgun (WGS) entry which is preliminary data.</text>
</comment>